<sequence>MNHPRVIRAHYFARSLVLLGFALFIAHLSASDSLQYYIAPRMKPFIRYSIIPLVIMSLVLVYQAMFGKSSKLCDCERPLPVSGFKNSVTYGLFLLPLGLGMLLPNQAMGSAAAAQKGMSLTSPILAAERIEQFFQAPDPYNVEFTELAKRLYPEKVIEVRPEIFSETIGAIELFKEKFRGKSVKLSGFVYQEPKVVGGHNEFILGRFLVLCCTADAAPFGVVITSMQPLEGIGKDSWIEVEGTIEPQTRQGKEIITIAASHIREIPHPKTPYVYPNGDSVKAWGNR</sequence>
<gene>
    <name evidence="4" type="ORF">ACFQ3W_22220</name>
</gene>
<organism evidence="4 5">
    <name type="scientific">Paenibacillus puldeungensis</name>
    <dbReference type="NCBI Taxonomy" id="696536"/>
    <lineage>
        <taxon>Bacteria</taxon>
        <taxon>Bacillati</taxon>
        <taxon>Bacillota</taxon>
        <taxon>Bacilli</taxon>
        <taxon>Bacillales</taxon>
        <taxon>Paenibacillaceae</taxon>
        <taxon>Paenibacillus</taxon>
    </lineage>
</organism>
<keyword evidence="1" id="KW-0812">Transmembrane</keyword>
<feature type="domain" description="DUF1980" evidence="3">
    <location>
        <begin position="138"/>
        <end position="275"/>
    </location>
</feature>
<comment type="caution">
    <text evidence="4">The sequence shown here is derived from an EMBL/GenBank/DDBJ whole genome shotgun (WGS) entry which is preliminary data.</text>
</comment>
<evidence type="ECO:0000256" key="1">
    <source>
        <dbReference type="SAM" id="Phobius"/>
    </source>
</evidence>
<accession>A0ABW3S3C7</accession>
<protein>
    <submittedName>
        <fullName evidence="4">TIGR03943 family putative permease subunit</fullName>
    </submittedName>
</protein>
<keyword evidence="1" id="KW-1133">Transmembrane helix</keyword>
<dbReference type="InterPro" id="IPR052955">
    <property type="entry name" value="UPF0703_membrane_permease"/>
</dbReference>
<keyword evidence="1" id="KW-0472">Membrane</keyword>
<dbReference type="NCBIfam" id="TIGR03943">
    <property type="entry name" value="TIGR03943 family putative permease subunit"/>
    <property type="match status" value="1"/>
</dbReference>
<keyword evidence="5" id="KW-1185">Reference proteome</keyword>
<dbReference type="InterPro" id="IPR048447">
    <property type="entry name" value="DUF1980_C"/>
</dbReference>
<dbReference type="PANTHER" id="PTHR40047">
    <property type="entry name" value="UPF0703 PROTEIN YCGQ"/>
    <property type="match status" value="1"/>
</dbReference>
<name>A0ABW3S3C7_9BACL</name>
<feature type="transmembrane region" description="Helical" evidence="1">
    <location>
        <begin position="46"/>
        <end position="66"/>
    </location>
</feature>
<dbReference type="PANTHER" id="PTHR40047:SF1">
    <property type="entry name" value="UPF0703 PROTEIN YCGQ"/>
    <property type="match status" value="1"/>
</dbReference>
<dbReference type="RefSeq" id="WP_379321427.1">
    <property type="nucleotide sequence ID" value="NZ_JBHTLM010000023.1"/>
</dbReference>
<evidence type="ECO:0000313" key="5">
    <source>
        <dbReference type="Proteomes" id="UP001597262"/>
    </source>
</evidence>
<dbReference type="InterPro" id="IPR048493">
    <property type="entry name" value="DUF1980_N"/>
</dbReference>
<proteinExistence type="predicted"/>
<dbReference type="Pfam" id="PF09323">
    <property type="entry name" value="DUF1980"/>
    <property type="match status" value="1"/>
</dbReference>
<reference evidence="5" key="1">
    <citation type="journal article" date="2019" name="Int. J. Syst. Evol. Microbiol.">
        <title>The Global Catalogue of Microorganisms (GCM) 10K type strain sequencing project: providing services to taxonomists for standard genome sequencing and annotation.</title>
        <authorList>
            <consortium name="The Broad Institute Genomics Platform"/>
            <consortium name="The Broad Institute Genome Sequencing Center for Infectious Disease"/>
            <person name="Wu L."/>
            <person name="Ma J."/>
        </authorList>
    </citation>
    <scope>NUCLEOTIDE SEQUENCE [LARGE SCALE GENOMIC DNA]</scope>
    <source>
        <strain evidence="5">CCUG 59189</strain>
    </source>
</reference>
<dbReference type="Proteomes" id="UP001597262">
    <property type="component" value="Unassembled WGS sequence"/>
</dbReference>
<evidence type="ECO:0000259" key="2">
    <source>
        <dbReference type="Pfam" id="PF09323"/>
    </source>
</evidence>
<feature type="transmembrane region" description="Helical" evidence="1">
    <location>
        <begin position="87"/>
        <end position="104"/>
    </location>
</feature>
<evidence type="ECO:0000313" key="4">
    <source>
        <dbReference type="EMBL" id="MFD1178998.1"/>
    </source>
</evidence>
<evidence type="ECO:0000259" key="3">
    <source>
        <dbReference type="Pfam" id="PF21537"/>
    </source>
</evidence>
<dbReference type="InterPro" id="IPR015402">
    <property type="entry name" value="DUF1980"/>
</dbReference>
<feature type="domain" description="DUF1980" evidence="2">
    <location>
        <begin position="14"/>
        <end position="118"/>
    </location>
</feature>
<dbReference type="Pfam" id="PF21537">
    <property type="entry name" value="DUF1980_C"/>
    <property type="match status" value="1"/>
</dbReference>
<dbReference type="EMBL" id="JBHTLM010000023">
    <property type="protein sequence ID" value="MFD1178998.1"/>
    <property type="molecule type" value="Genomic_DNA"/>
</dbReference>